<name>A0A9W4UUS3_9PLEO</name>
<dbReference type="AlphaFoldDB" id="A0A9W4UUS3"/>
<accession>A0A9W4UUS3</accession>
<sequence length="116" mass="12512">MYKYGELAPVGIDISPSIPTPIQQPFHLSTKKTYKSTTSVEMKTSIIAMSLLASLALAFPTDPTPDAADLEKRTCNRDTCCWADDCSWGQCLENFCGAFPDSGTCPGVCDRSCSSC</sequence>
<dbReference type="EMBL" id="CAOQHR010000011">
    <property type="protein sequence ID" value="CAI6341321.1"/>
    <property type="molecule type" value="Genomic_DNA"/>
</dbReference>
<gene>
    <name evidence="1" type="ORF">PDIGIT_LOCUS14517</name>
</gene>
<proteinExistence type="predicted"/>
<evidence type="ECO:0000313" key="2">
    <source>
        <dbReference type="Proteomes" id="UP001152607"/>
    </source>
</evidence>
<reference evidence="1" key="1">
    <citation type="submission" date="2023-01" db="EMBL/GenBank/DDBJ databases">
        <authorList>
            <person name="Van Ghelder C."/>
            <person name="Rancurel C."/>
        </authorList>
    </citation>
    <scope>NUCLEOTIDE SEQUENCE</scope>
    <source>
        <strain evidence="1">CNCM I-4278</strain>
    </source>
</reference>
<evidence type="ECO:0000313" key="1">
    <source>
        <dbReference type="EMBL" id="CAI6341321.1"/>
    </source>
</evidence>
<organism evidence="1 2">
    <name type="scientific">Periconia digitata</name>
    <dbReference type="NCBI Taxonomy" id="1303443"/>
    <lineage>
        <taxon>Eukaryota</taxon>
        <taxon>Fungi</taxon>
        <taxon>Dikarya</taxon>
        <taxon>Ascomycota</taxon>
        <taxon>Pezizomycotina</taxon>
        <taxon>Dothideomycetes</taxon>
        <taxon>Pleosporomycetidae</taxon>
        <taxon>Pleosporales</taxon>
        <taxon>Massarineae</taxon>
        <taxon>Periconiaceae</taxon>
        <taxon>Periconia</taxon>
    </lineage>
</organism>
<protein>
    <submittedName>
        <fullName evidence="1">Uncharacterized protein</fullName>
    </submittedName>
</protein>
<keyword evidence="2" id="KW-1185">Reference proteome</keyword>
<dbReference type="Proteomes" id="UP001152607">
    <property type="component" value="Unassembled WGS sequence"/>
</dbReference>
<comment type="caution">
    <text evidence="1">The sequence shown here is derived from an EMBL/GenBank/DDBJ whole genome shotgun (WGS) entry which is preliminary data.</text>
</comment>